<feature type="region of interest" description="Disordered" evidence="1">
    <location>
        <begin position="219"/>
        <end position="247"/>
    </location>
</feature>
<reference evidence="2" key="2">
    <citation type="submission" date="2020-05" db="UniProtKB">
        <authorList>
            <consortium name="EnsemblMetazoa"/>
        </authorList>
    </citation>
    <scope>IDENTIFICATION</scope>
    <source>
        <strain evidence="2">A-37</strain>
    </source>
</reference>
<dbReference type="VEuPathDB" id="VectorBase:ACUA024391"/>
<dbReference type="AlphaFoldDB" id="A0A182MRB1"/>
<organism evidence="2 3">
    <name type="scientific">Anopheles culicifacies</name>
    <dbReference type="NCBI Taxonomy" id="139723"/>
    <lineage>
        <taxon>Eukaryota</taxon>
        <taxon>Metazoa</taxon>
        <taxon>Ecdysozoa</taxon>
        <taxon>Arthropoda</taxon>
        <taxon>Hexapoda</taxon>
        <taxon>Insecta</taxon>
        <taxon>Pterygota</taxon>
        <taxon>Neoptera</taxon>
        <taxon>Endopterygota</taxon>
        <taxon>Diptera</taxon>
        <taxon>Nematocera</taxon>
        <taxon>Culicoidea</taxon>
        <taxon>Culicidae</taxon>
        <taxon>Anophelinae</taxon>
        <taxon>Anopheles</taxon>
        <taxon>culicifacies species complex</taxon>
    </lineage>
</organism>
<name>A0A182MRB1_9DIPT</name>
<sequence length="271" mass="30756">MNKAKTNQKKSSKNLRNVLAQPFNVTWPRLPDGEMKRCTKLLQRLERKHIISGCNGVIKLLQNGQIAAFFVLDTFNPQIFAKLIIQMARKRDPSVLVLALPAFPVDCCNNSVLMAIPKPKADEHSETVQEVLKWMKDISTRNGFIGPVTDTAVKVKSNRKQQSAKVRTSVDTPMTDEEVAKLYDFEPKCDPCDRNQGKKRVAHDVENFISLSDKASSSRVLSKNVCQQQNEPRPTPISDRKSFKGPYIPLTVHRVQGNPNRVEHKKKRRTQ</sequence>
<evidence type="ECO:0000256" key="1">
    <source>
        <dbReference type="SAM" id="MobiDB-lite"/>
    </source>
</evidence>
<keyword evidence="3" id="KW-1185">Reference proteome</keyword>
<reference evidence="3" key="1">
    <citation type="submission" date="2013-09" db="EMBL/GenBank/DDBJ databases">
        <title>The Genome Sequence of Anopheles culicifacies species A.</title>
        <authorList>
            <consortium name="The Broad Institute Genomics Platform"/>
            <person name="Neafsey D.E."/>
            <person name="Besansky N."/>
            <person name="Howell P."/>
            <person name="Walton C."/>
            <person name="Young S.K."/>
            <person name="Zeng Q."/>
            <person name="Gargeya S."/>
            <person name="Fitzgerald M."/>
            <person name="Haas B."/>
            <person name="Abouelleil A."/>
            <person name="Allen A.W."/>
            <person name="Alvarado L."/>
            <person name="Arachchi H.M."/>
            <person name="Berlin A.M."/>
            <person name="Chapman S.B."/>
            <person name="Gainer-Dewar J."/>
            <person name="Goldberg J."/>
            <person name="Griggs A."/>
            <person name="Gujja S."/>
            <person name="Hansen M."/>
            <person name="Howarth C."/>
            <person name="Imamovic A."/>
            <person name="Ireland A."/>
            <person name="Larimer J."/>
            <person name="McCowan C."/>
            <person name="Murphy C."/>
            <person name="Pearson M."/>
            <person name="Poon T.W."/>
            <person name="Priest M."/>
            <person name="Roberts A."/>
            <person name="Saif S."/>
            <person name="Shea T."/>
            <person name="Sisk P."/>
            <person name="Sykes S."/>
            <person name="Wortman J."/>
            <person name="Nusbaum C."/>
            <person name="Birren B."/>
        </authorList>
    </citation>
    <scope>NUCLEOTIDE SEQUENCE [LARGE SCALE GENOMIC DNA]</scope>
    <source>
        <strain evidence="3">A-37</strain>
    </source>
</reference>
<dbReference type="EnsemblMetazoa" id="ACUA024391-RA">
    <property type="protein sequence ID" value="ACUA024391-PA"/>
    <property type="gene ID" value="ACUA024391"/>
</dbReference>
<feature type="compositionally biased region" description="Polar residues" evidence="1">
    <location>
        <begin position="219"/>
        <end position="232"/>
    </location>
</feature>
<evidence type="ECO:0000313" key="3">
    <source>
        <dbReference type="Proteomes" id="UP000075883"/>
    </source>
</evidence>
<evidence type="ECO:0008006" key="4">
    <source>
        <dbReference type="Google" id="ProtNLM"/>
    </source>
</evidence>
<accession>A0A182MRB1</accession>
<dbReference type="EMBL" id="AXCM01003787">
    <property type="status" value="NOT_ANNOTATED_CDS"/>
    <property type="molecule type" value="Genomic_DNA"/>
</dbReference>
<dbReference type="Proteomes" id="UP000075883">
    <property type="component" value="Unassembled WGS sequence"/>
</dbReference>
<evidence type="ECO:0000313" key="2">
    <source>
        <dbReference type="EnsemblMetazoa" id="ACUA024391-PA"/>
    </source>
</evidence>
<protein>
    <recommendedName>
        <fullName evidence="4">Ribosomal protein L7Ae/L30e/S12e/Gadd45 domain-containing protein</fullName>
    </recommendedName>
</protein>
<proteinExistence type="predicted"/>